<keyword evidence="2 5" id="KW-0812">Transmembrane</keyword>
<dbReference type="HOGENOM" id="CLU_084868_0_0_1"/>
<proteinExistence type="predicted"/>
<feature type="transmembrane region" description="Helical" evidence="5">
    <location>
        <begin position="12"/>
        <end position="36"/>
    </location>
</feature>
<evidence type="ECO:0000313" key="7">
    <source>
        <dbReference type="Proteomes" id="UP000007875"/>
    </source>
</evidence>
<evidence type="ECO:0000256" key="1">
    <source>
        <dbReference type="ARBA" id="ARBA00004141"/>
    </source>
</evidence>
<evidence type="ECO:0000256" key="3">
    <source>
        <dbReference type="ARBA" id="ARBA00022989"/>
    </source>
</evidence>
<evidence type="ECO:0008006" key="8">
    <source>
        <dbReference type="Google" id="ProtNLM"/>
    </source>
</evidence>
<evidence type="ECO:0000256" key="5">
    <source>
        <dbReference type="SAM" id="Phobius"/>
    </source>
</evidence>
<sequence length="230" mass="24940">MCCYVIVTVRSMLWSLLSITACLTELAAFMSAHWLITTELHTAGDNSSNTNGVSTDESVIRTIGLFLRCEQTGKDDFIRMSDNCRVYAHSIGDIASPFWIATTIFMATAILFLLVVALFSVWALCFRNLGRKSIFSISGILQAIAGLLLIFSLVLFPAGWGSTRVHYDCGPHSGPFNIGTCHIGWAYYAAIVGTLLCFICAVMSNQAEASTGSESVENDIIDGKNPVCAL</sequence>
<reference evidence="6" key="3">
    <citation type="submission" date="2025-09" db="UniProtKB">
        <authorList>
            <consortium name="Ensembl"/>
        </authorList>
    </citation>
    <scope>IDENTIFICATION</scope>
</reference>
<reference evidence="6" key="2">
    <citation type="submission" date="2025-08" db="UniProtKB">
        <authorList>
            <consortium name="Ensembl"/>
        </authorList>
    </citation>
    <scope>IDENTIFICATION</scope>
</reference>
<dbReference type="InParanoid" id="H2YRF4"/>
<comment type="subcellular location">
    <subcellularLocation>
        <location evidence="1">Membrane</location>
        <topology evidence="1">Multi-pass membrane protein</topology>
    </subcellularLocation>
</comment>
<dbReference type="Pfam" id="PF10242">
    <property type="entry name" value="L_HMGIC_fpl"/>
    <property type="match status" value="1"/>
</dbReference>
<keyword evidence="7" id="KW-1185">Reference proteome</keyword>
<evidence type="ECO:0000256" key="2">
    <source>
        <dbReference type="ARBA" id="ARBA00022692"/>
    </source>
</evidence>
<evidence type="ECO:0000256" key="4">
    <source>
        <dbReference type="ARBA" id="ARBA00023136"/>
    </source>
</evidence>
<dbReference type="eggNOG" id="KOG4026">
    <property type="taxonomic scope" value="Eukaryota"/>
</dbReference>
<dbReference type="GO" id="GO:0016020">
    <property type="term" value="C:membrane"/>
    <property type="evidence" value="ECO:0007669"/>
    <property type="project" value="UniProtKB-SubCell"/>
</dbReference>
<dbReference type="GeneTree" id="ENSGT00990000203589"/>
<dbReference type="Proteomes" id="UP000007875">
    <property type="component" value="Unassembled WGS sequence"/>
</dbReference>
<feature type="transmembrane region" description="Helical" evidence="5">
    <location>
        <begin position="134"/>
        <end position="156"/>
    </location>
</feature>
<keyword evidence="3 5" id="KW-1133">Transmembrane helix</keyword>
<dbReference type="Gene3D" id="1.20.140.150">
    <property type="match status" value="1"/>
</dbReference>
<dbReference type="Ensembl" id="ENSCSAVT00000008020.1">
    <property type="protein sequence ID" value="ENSCSAVP00000007914.1"/>
    <property type="gene ID" value="ENSCSAVG00000004724.1"/>
</dbReference>
<dbReference type="PANTHER" id="PTHR12489:SF19">
    <property type="entry name" value="LHFPL TETRASPAN SUBFAMILY MEMBER 2 PROTEIN"/>
    <property type="match status" value="1"/>
</dbReference>
<name>H2YRF4_CIOSA</name>
<reference evidence="7" key="1">
    <citation type="submission" date="2003-08" db="EMBL/GenBank/DDBJ databases">
        <authorList>
            <person name="Birren B."/>
            <person name="Nusbaum C."/>
            <person name="Abebe A."/>
            <person name="Abouelleil A."/>
            <person name="Adekoya E."/>
            <person name="Ait-zahra M."/>
            <person name="Allen N."/>
            <person name="Allen T."/>
            <person name="An P."/>
            <person name="Anderson M."/>
            <person name="Anderson S."/>
            <person name="Arachchi H."/>
            <person name="Armbruster J."/>
            <person name="Bachantsang P."/>
            <person name="Baldwin J."/>
            <person name="Barry A."/>
            <person name="Bayul T."/>
            <person name="Blitshsteyn B."/>
            <person name="Bloom T."/>
            <person name="Blye J."/>
            <person name="Boguslavskiy L."/>
            <person name="Borowsky M."/>
            <person name="Boukhgalter B."/>
            <person name="Brunache A."/>
            <person name="Butler J."/>
            <person name="Calixte N."/>
            <person name="Calvo S."/>
            <person name="Camarata J."/>
            <person name="Campo K."/>
            <person name="Chang J."/>
            <person name="Cheshatsang Y."/>
            <person name="Citroen M."/>
            <person name="Collymore A."/>
            <person name="Considine T."/>
            <person name="Cook A."/>
            <person name="Cooke P."/>
            <person name="Corum B."/>
            <person name="Cuomo C."/>
            <person name="David R."/>
            <person name="Dawoe T."/>
            <person name="Degray S."/>
            <person name="Dodge S."/>
            <person name="Dooley K."/>
            <person name="Dorje P."/>
            <person name="Dorjee K."/>
            <person name="Dorris L."/>
            <person name="Duffey N."/>
            <person name="Dupes A."/>
            <person name="Elkins T."/>
            <person name="Engels R."/>
            <person name="Erickson J."/>
            <person name="Farina A."/>
            <person name="Faro S."/>
            <person name="Ferreira P."/>
            <person name="Fischer H."/>
            <person name="Fitzgerald M."/>
            <person name="Foley K."/>
            <person name="Gage D."/>
            <person name="Galagan J."/>
            <person name="Gearin G."/>
            <person name="Gnerre S."/>
            <person name="Gnirke A."/>
            <person name="Goyette A."/>
            <person name="Graham J."/>
            <person name="Grandbois E."/>
            <person name="Gyaltsen K."/>
            <person name="Hafez N."/>
            <person name="Hagopian D."/>
            <person name="Hagos B."/>
            <person name="Hall J."/>
            <person name="Hatcher B."/>
            <person name="Heller A."/>
            <person name="Higgins H."/>
            <person name="Honan T."/>
            <person name="Horn A."/>
            <person name="Houde N."/>
            <person name="Hughes L."/>
            <person name="Hulme W."/>
            <person name="Husby E."/>
            <person name="Iliev I."/>
            <person name="Jaffe D."/>
            <person name="Jones C."/>
            <person name="Kamal M."/>
            <person name="Kamat A."/>
            <person name="Kamvysselis M."/>
            <person name="Karlsson E."/>
            <person name="Kells C."/>
            <person name="Kieu A."/>
            <person name="Kisner P."/>
            <person name="Kodira C."/>
            <person name="Kulbokas E."/>
            <person name="Labutti K."/>
            <person name="Lama D."/>
            <person name="Landers T."/>
            <person name="Leger J."/>
            <person name="Levine S."/>
            <person name="Lewis D."/>
            <person name="Lewis T."/>
            <person name="Lindblad-toh K."/>
            <person name="Liu X."/>
            <person name="Lokyitsang T."/>
            <person name="Lokyitsang Y."/>
            <person name="Lucien O."/>
            <person name="Lui A."/>
            <person name="Ma L.J."/>
            <person name="Mabbitt R."/>
            <person name="Macdonald J."/>
            <person name="Maclean C."/>
            <person name="Major J."/>
            <person name="Manning J."/>
            <person name="Marabella R."/>
            <person name="Maru K."/>
            <person name="Matthews C."/>
            <person name="Mauceli E."/>
            <person name="Mccarthy M."/>
            <person name="Mcdonough S."/>
            <person name="Mcghee T."/>
            <person name="Meldrim J."/>
            <person name="Meneus L."/>
            <person name="Mesirov J."/>
            <person name="Mihalev A."/>
            <person name="Mihova T."/>
            <person name="Mikkelsen T."/>
            <person name="Mlenga V."/>
            <person name="Moru K."/>
            <person name="Mozes J."/>
            <person name="Mulrain L."/>
            <person name="Munson G."/>
            <person name="Naylor J."/>
            <person name="Newes C."/>
            <person name="Nguyen C."/>
            <person name="Nguyen N."/>
            <person name="Nguyen T."/>
            <person name="Nicol R."/>
            <person name="Nielsen C."/>
            <person name="Nizzari M."/>
            <person name="Norbu C."/>
            <person name="Norbu N."/>
            <person name="O'donnell P."/>
            <person name="Okoawo O."/>
            <person name="O'leary S."/>
            <person name="Omotosho B."/>
            <person name="O'neill K."/>
            <person name="Osman S."/>
            <person name="Parker S."/>
            <person name="Perrin D."/>
            <person name="Phunkhang P."/>
            <person name="Piqani B."/>
            <person name="Purcell S."/>
            <person name="Rachupka T."/>
            <person name="Ramasamy U."/>
            <person name="Rameau R."/>
            <person name="Ray V."/>
            <person name="Raymond C."/>
            <person name="Retta R."/>
            <person name="Richardson S."/>
            <person name="Rise C."/>
            <person name="Rodriguez J."/>
            <person name="Rogers J."/>
            <person name="Rogov P."/>
            <person name="Rutman M."/>
            <person name="Schupbach R."/>
            <person name="Seaman C."/>
            <person name="Settipalli S."/>
            <person name="Sharpe T."/>
            <person name="Sheridan J."/>
            <person name="Sherpa N."/>
            <person name="Shi J."/>
            <person name="Smirnov S."/>
            <person name="Smith C."/>
            <person name="Sougnez C."/>
            <person name="Spencer B."/>
            <person name="Stalker J."/>
            <person name="Stange-thomann N."/>
            <person name="Stavropoulos S."/>
            <person name="Stetson K."/>
            <person name="Stone C."/>
            <person name="Stone S."/>
            <person name="Stubbs M."/>
            <person name="Talamas J."/>
            <person name="Tchuinga P."/>
            <person name="Tenzing P."/>
            <person name="Tesfaye S."/>
            <person name="Theodore J."/>
            <person name="Thoulutsang Y."/>
            <person name="Topham K."/>
            <person name="Towey S."/>
            <person name="Tsamla T."/>
            <person name="Tsomo N."/>
            <person name="Vallee D."/>
            <person name="Vassiliev H."/>
            <person name="Venkataraman V."/>
            <person name="Vinson J."/>
            <person name="Vo A."/>
            <person name="Wade C."/>
            <person name="Wang S."/>
            <person name="Wangchuk T."/>
            <person name="Wangdi T."/>
            <person name="Whittaker C."/>
            <person name="Wilkinson J."/>
            <person name="Wu Y."/>
            <person name="Wyman D."/>
            <person name="Yadav S."/>
            <person name="Yang S."/>
            <person name="Yang X."/>
            <person name="Yeager S."/>
            <person name="Yee E."/>
            <person name="Young G."/>
            <person name="Zainoun J."/>
            <person name="Zembeck L."/>
            <person name="Zimmer A."/>
            <person name="Zody M."/>
            <person name="Lander E."/>
        </authorList>
    </citation>
    <scope>NUCLEOTIDE SEQUENCE [LARGE SCALE GENOMIC DNA]</scope>
</reference>
<accession>H2YRF4</accession>
<organism evidence="6 7">
    <name type="scientific">Ciona savignyi</name>
    <name type="common">Pacific transparent sea squirt</name>
    <dbReference type="NCBI Taxonomy" id="51511"/>
    <lineage>
        <taxon>Eukaryota</taxon>
        <taxon>Metazoa</taxon>
        <taxon>Chordata</taxon>
        <taxon>Tunicata</taxon>
        <taxon>Ascidiacea</taxon>
        <taxon>Phlebobranchia</taxon>
        <taxon>Cionidae</taxon>
        <taxon>Ciona</taxon>
    </lineage>
</organism>
<feature type="transmembrane region" description="Helical" evidence="5">
    <location>
        <begin position="98"/>
        <end position="122"/>
    </location>
</feature>
<keyword evidence="4 5" id="KW-0472">Membrane</keyword>
<dbReference type="STRING" id="51511.ENSCSAVP00000007914"/>
<dbReference type="PANTHER" id="PTHR12489">
    <property type="entry name" value="LIPOMA HMGIC FUSION PARTNER-LIKE PROTEIN"/>
    <property type="match status" value="1"/>
</dbReference>
<dbReference type="InterPro" id="IPR019372">
    <property type="entry name" value="LHFPL"/>
</dbReference>
<protein>
    <recommendedName>
        <fullName evidence="8">Lipoma HMGIC fusion partner-like 2 protein</fullName>
    </recommendedName>
</protein>
<feature type="transmembrane region" description="Helical" evidence="5">
    <location>
        <begin position="185"/>
        <end position="203"/>
    </location>
</feature>
<evidence type="ECO:0000313" key="6">
    <source>
        <dbReference type="Ensembl" id="ENSCSAVP00000007914.1"/>
    </source>
</evidence>
<dbReference type="OMA" id="SKFWQAA"/>
<dbReference type="AlphaFoldDB" id="H2YRF4"/>